<evidence type="ECO:0008006" key="3">
    <source>
        <dbReference type="Google" id="ProtNLM"/>
    </source>
</evidence>
<dbReference type="PANTHER" id="PTHR34009:SF2">
    <property type="entry name" value="PROTEIN STAR"/>
    <property type="match status" value="1"/>
</dbReference>
<keyword evidence="2" id="KW-1185">Reference proteome</keyword>
<sequence>KDGFFIEAGAVDGEHFSNSLYFEKYLGWRGLLVEPFPGAFQKLLTKNRKAYSINAALATSPETSVVSFK</sequence>
<dbReference type="Proteomes" id="UP001381693">
    <property type="component" value="Unassembled WGS sequence"/>
</dbReference>
<gene>
    <name evidence="1" type="ORF">SK128_013969</name>
</gene>
<dbReference type="GO" id="GO:0005789">
    <property type="term" value="C:endoplasmic reticulum membrane"/>
    <property type="evidence" value="ECO:0007669"/>
    <property type="project" value="TreeGrafter"/>
</dbReference>
<dbReference type="GO" id="GO:0016197">
    <property type="term" value="P:endosomal transport"/>
    <property type="evidence" value="ECO:0007669"/>
    <property type="project" value="TreeGrafter"/>
</dbReference>
<dbReference type="EMBL" id="JAXCGZ010023821">
    <property type="protein sequence ID" value="KAK7005376.1"/>
    <property type="molecule type" value="Genomic_DNA"/>
</dbReference>
<dbReference type="AlphaFoldDB" id="A0AAN8W8X0"/>
<accession>A0AAN8W8X0</accession>
<dbReference type="InterPro" id="IPR053202">
    <property type="entry name" value="EGF_Rcpt_Signaling_Reg"/>
</dbReference>
<evidence type="ECO:0000313" key="2">
    <source>
        <dbReference type="Proteomes" id="UP001381693"/>
    </source>
</evidence>
<dbReference type="GO" id="GO:0031902">
    <property type="term" value="C:late endosome membrane"/>
    <property type="evidence" value="ECO:0007669"/>
    <property type="project" value="TreeGrafter"/>
</dbReference>
<evidence type="ECO:0000313" key="1">
    <source>
        <dbReference type="EMBL" id="KAK7005376.1"/>
    </source>
</evidence>
<feature type="non-terminal residue" evidence="1">
    <location>
        <position position="1"/>
    </location>
</feature>
<dbReference type="GO" id="GO:0005886">
    <property type="term" value="C:plasma membrane"/>
    <property type="evidence" value="ECO:0007669"/>
    <property type="project" value="TreeGrafter"/>
</dbReference>
<dbReference type="PANTHER" id="PTHR34009">
    <property type="entry name" value="PROTEIN STAR"/>
    <property type="match status" value="1"/>
</dbReference>
<protein>
    <recommendedName>
        <fullName evidence="3">FkbM family methyltransferase</fullName>
    </recommendedName>
</protein>
<comment type="caution">
    <text evidence="1">The sequence shown here is derived from an EMBL/GenBank/DDBJ whole genome shotgun (WGS) entry which is preliminary data.</text>
</comment>
<organism evidence="1 2">
    <name type="scientific">Halocaridina rubra</name>
    <name type="common">Hawaiian red shrimp</name>
    <dbReference type="NCBI Taxonomy" id="373956"/>
    <lineage>
        <taxon>Eukaryota</taxon>
        <taxon>Metazoa</taxon>
        <taxon>Ecdysozoa</taxon>
        <taxon>Arthropoda</taxon>
        <taxon>Crustacea</taxon>
        <taxon>Multicrustacea</taxon>
        <taxon>Malacostraca</taxon>
        <taxon>Eumalacostraca</taxon>
        <taxon>Eucarida</taxon>
        <taxon>Decapoda</taxon>
        <taxon>Pleocyemata</taxon>
        <taxon>Caridea</taxon>
        <taxon>Atyoidea</taxon>
        <taxon>Atyidae</taxon>
        <taxon>Halocaridina</taxon>
    </lineage>
</organism>
<dbReference type="GO" id="GO:0005794">
    <property type="term" value="C:Golgi apparatus"/>
    <property type="evidence" value="ECO:0007669"/>
    <property type="project" value="TreeGrafter"/>
</dbReference>
<name>A0AAN8W8X0_HALRR</name>
<proteinExistence type="predicted"/>
<reference evidence="1 2" key="1">
    <citation type="submission" date="2023-11" db="EMBL/GenBank/DDBJ databases">
        <title>Halocaridina rubra genome assembly.</title>
        <authorList>
            <person name="Smith C."/>
        </authorList>
    </citation>
    <scope>NUCLEOTIDE SEQUENCE [LARGE SCALE GENOMIC DNA]</scope>
    <source>
        <strain evidence="1">EP-1</strain>
        <tissue evidence="1">Whole</tissue>
    </source>
</reference>
<dbReference type="GO" id="GO:0006888">
    <property type="term" value="P:endoplasmic reticulum to Golgi vesicle-mediated transport"/>
    <property type="evidence" value="ECO:0007669"/>
    <property type="project" value="TreeGrafter"/>
</dbReference>